<evidence type="ECO:0008006" key="3">
    <source>
        <dbReference type="Google" id="ProtNLM"/>
    </source>
</evidence>
<name>A0A840DX71_9BACT</name>
<dbReference type="Pfam" id="PF08889">
    <property type="entry name" value="WbqC"/>
    <property type="match status" value="1"/>
</dbReference>
<dbReference type="RefSeq" id="WP_183494052.1">
    <property type="nucleotide sequence ID" value="NZ_JACIFF010000001.1"/>
</dbReference>
<dbReference type="AlphaFoldDB" id="A0A840DX71"/>
<protein>
    <recommendedName>
        <fullName evidence="3">WbqC-like protein</fullName>
    </recommendedName>
</protein>
<dbReference type="EMBL" id="JACIFF010000001">
    <property type="protein sequence ID" value="MBB4077814.1"/>
    <property type="molecule type" value="Genomic_DNA"/>
</dbReference>
<dbReference type="Proteomes" id="UP000576209">
    <property type="component" value="Unassembled WGS sequence"/>
</dbReference>
<sequence>MLTTTAYFPPLSWFLAAIEGGRWTWEAHENYQKGGFRNRCRIATANGPLLLSVPLAGGKHQQMPVREVHISYLTDWQRQHEQAIRSAYGRAPYFEHYADELFAVAGEHHERLWEYNLATTRCILQLLQLPLTITATDAFMGGDAGAGNFGKAVRPYRQVFEERHGFIEGLSVLDGLFCLGPEIVAR</sequence>
<evidence type="ECO:0000313" key="2">
    <source>
        <dbReference type="Proteomes" id="UP000576209"/>
    </source>
</evidence>
<gene>
    <name evidence="1" type="ORF">GGR28_000415</name>
</gene>
<keyword evidence="2" id="KW-1185">Reference proteome</keyword>
<accession>A0A840DX71</accession>
<comment type="caution">
    <text evidence="1">The sequence shown here is derived from an EMBL/GenBank/DDBJ whole genome shotgun (WGS) entry which is preliminary data.</text>
</comment>
<reference evidence="1 2" key="1">
    <citation type="submission" date="2020-08" db="EMBL/GenBank/DDBJ databases">
        <title>Genomic Encyclopedia of Type Strains, Phase IV (KMG-IV): sequencing the most valuable type-strain genomes for metagenomic binning, comparative biology and taxonomic classification.</title>
        <authorList>
            <person name="Goeker M."/>
        </authorList>
    </citation>
    <scope>NUCLEOTIDE SEQUENCE [LARGE SCALE GENOMIC DNA]</scope>
    <source>
        <strain evidence="1 2">DSM 105137</strain>
    </source>
</reference>
<dbReference type="InterPro" id="IPR014985">
    <property type="entry name" value="WbqC"/>
</dbReference>
<organism evidence="1 2">
    <name type="scientific">Neolewinella aquimaris</name>
    <dbReference type="NCBI Taxonomy" id="1835722"/>
    <lineage>
        <taxon>Bacteria</taxon>
        <taxon>Pseudomonadati</taxon>
        <taxon>Bacteroidota</taxon>
        <taxon>Saprospiria</taxon>
        <taxon>Saprospirales</taxon>
        <taxon>Lewinellaceae</taxon>
        <taxon>Neolewinella</taxon>
    </lineage>
</organism>
<evidence type="ECO:0000313" key="1">
    <source>
        <dbReference type="EMBL" id="MBB4077814.1"/>
    </source>
</evidence>
<proteinExistence type="predicted"/>